<dbReference type="OrthoDB" id="9763654at2"/>
<evidence type="ECO:0000313" key="7">
    <source>
        <dbReference type="Proteomes" id="UP000238762"/>
    </source>
</evidence>
<proteinExistence type="inferred from homology"/>
<dbReference type="EMBL" id="PVWJ01000149">
    <property type="protein sequence ID" value="PSB00903.1"/>
    <property type="molecule type" value="Genomic_DNA"/>
</dbReference>
<comment type="similarity">
    <text evidence="5">Belongs to the UPF0182 family.</text>
</comment>
<sequence>MRLRVLKYVYVGIVGLAVIGLSLAASVYLIAESLWFQDVGYLEEFWWRLATQIGSLAIAFTLSFLFLWGNISLATRLRYPNQIENLSIPKLAKLLNPSPALQNRSVPVVLSFRWLAPTILGLSGLVGLMTIYLAKTLGTSSDSASTDLSVRPTSILDVLYVFKTLLNLNLGEIGIGLGVATLTIFYPISSLRAIALFISGCLGVLFCQQWDKILLFFHPTLFNSTEPIFHQDISFYIFSLPVWEIGELSLAILCLYALVAVSFIYISSGNSLSEGKFIGFNHLQQRHLYLLGSGLMLAVSLHYWLSRYELLYSARGVIYGASYTNVNVELPVNTIIWVLALVLAIALLGRAYFGLTSPPHRQLLSLASRQPLFFLVSISTLFALSSLLPLIIQVLVVQPNELIKESPYIARTIQFTRQAFDLNNIDAETFNPQGKLTVADLKNNQPTIKNIRIWDDRPLLDANRQLQQIRPYYKFYSADIDRYSLPATTNQTIEKQQVIISARELDYSAVPEVAKTWVNEHLIYTHGYGFTLSPVNQVAPGGLPEYYVKDIGANGRGNRVGNLGVRPNLQDIIPTINPRIYFGELTNNHIMTGTKVKELDYPSGDDNVYNTYDGKSRISLDSWWRRCVYAAYLKDWQLLLTQEFTPQTQLLYRRNIQERVKAIAPWLQYDGDPYLVAANVPNFASTPSYLYWIIDAYTISDRYPYADPKPNKFNYIRNSVKVVIDAYNGTVKLYIADSKDPIIQSWKSIFPHLFQPLEKLPPELQTHLRYPIDLFAIQSRKLLTYHMLDPKVFYNQEDLWQIPQEIYGSEPQSVEPYYLIMKLPTASQEEFILLLPFTPTGRTNLIAWLAARSDGKQYGKLLLYNFPKQQLIYGTEQIEALINQDPVISQQISLWNRQGSRVIQGNLLVIPIESSLLYIEPIYLEAEQNSVPTLVRVVAAYQNRIVMENTLTQALESVLR</sequence>
<gene>
    <name evidence="6" type="ORF">C7B64_21130</name>
</gene>
<evidence type="ECO:0000256" key="5">
    <source>
        <dbReference type="HAMAP-Rule" id="MF_01600"/>
    </source>
</evidence>
<dbReference type="PANTHER" id="PTHR39344:SF1">
    <property type="entry name" value="UPF0182 PROTEIN SLL1060"/>
    <property type="match status" value="1"/>
</dbReference>
<dbReference type="HAMAP" id="MF_01600">
    <property type="entry name" value="UPF0182"/>
    <property type="match status" value="1"/>
</dbReference>
<feature type="transmembrane region" description="Helical" evidence="5">
    <location>
        <begin position="248"/>
        <end position="267"/>
    </location>
</feature>
<dbReference type="GO" id="GO:0005886">
    <property type="term" value="C:plasma membrane"/>
    <property type="evidence" value="ECO:0007669"/>
    <property type="project" value="UniProtKB-SubCell"/>
</dbReference>
<dbReference type="AlphaFoldDB" id="A0A2T1BYE9"/>
<dbReference type="Proteomes" id="UP000238762">
    <property type="component" value="Unassembled WGS sequence"/>
</dbReference>
<reference evidence="6 7" key="2">
    <citation type="submission" date="2018-03" db="EMBL/GenBank/DDBJ databases">
        <title>The ancient ancestry and fast evolution of plastids.</title>
        <authorList>
            <person name="Moore K.R."/>
            <person name="Magnabosco C."/>
            <person name="Momper L."/>
            <person name="Gold D.A."/>
            <person name="Bosak T."/>
            <person name="Fournier G.P."/>
        </authorList>
    </citation>
    <scope>NUCLEOTIDE SEQUENCE [LARGE SCALE GENOMIC DNA]</scope>
    <source>
        <strain evidence="6 7">CCAP 1448/3</strain>
    </source>
</reference>
<name>A0A2T1BYE9_9CYAN</name>
<keyword evidence="2 5" id="KW-0812">Transmembrane</keyword>
<dbReference type="InterPro" id="IPR005372">
    <property type="entry name" value="UPF0182"/>
</dbReference>
<reference evidence="6 7" key="1">
    <citation type="submission" date="2018-02" db="EMBL/GenBank/DDBJ databases">
        <authorList>
            <person name="Cohen D.B."/>
            <person name="Kent A.D."/>
        </authorList>
    </citation>
    <scope>NUCLEOTIDE SEQUENCE [LARGE SCALE GENOMIC DNA]</scope>
    <source>
        <strain evidence="6 7">CCAP 1448/3</strain>
    </source>
</reference>
<accession>A0A2T1BYE9</accession>
<evidence type="ECO:0000313" key="6">
    <source>
        <dbReference type="EMBL" id="PSB00903.1"/>
    </source>
</evidence>
<keyword evidence="3 5" id="KW-1133">Transmembrane helix</keyword>
<feature type="transmembrane region" description="Helical" evidence="5">
    <location>
        <begin position="334"/>
        <end position="353"/>
    </location>
</feature>
<dbReference type="NCBIfam" id="NF002707">
    <property type="entry name" value="PRK02509.1"/>
    <property type="match status" value="1"/>
</dbReference>
<feature type="transmembrane region" description="Helical" evidence="5">
    <location>
        <begin position="114"/>
        <end position="134"/>
    </location>
</feature>
<feature type="transmembrane region" description="Helical" evidence="5">
    <location>
        <begin position="45"/>
        <end position="68"/>
    </location>
</feature>
<dbReference type="Pfam" id="PF03699">
    <property type="entry name" value="UPF0182"/>
    <property type="match status" value="1"/>
</dbReference>
<feature type="transmembrane region" description="Helical" evidence="5">
    <location>
        <begin position="288"/>
        <end position="305"/>
    </location>
</feature>
<organism evidence="6 7">
    <name type="scientific">Merismopedia glauca CCAP 1448/3</name>
    <dbReference type="NCBI Taxonomy" id="1296344"/>
    <lineage>
        <taxon>Bacteria</taxon>
        <taxon>Bacillati</taxon>
        <taxon>Cyanobacteriota</taxon>
        <taxon>Cyanophyceae</taxon>
        <taxon>Synechococcales</taxon>
        <taxon>Merismopediaceae</taxon>
        <taxon>Merismopedia</taxon>
    </lineage>
</organism>
<dbReference type="GO" id="GO:0005576">
    <property type="term" value="C:extracellular region"/>
    <property type="evidence" value="ECO:0007669"/>
    <property type="project" value="TreeGrafter"/>
</dbReference>
<feature type="transmembrane region" description="Helical" evidence="5">
    <location>
        <begin position="373"/>
        <end position="396"/>
    </location>
</feature>
<dbReference type="PANTHER" id="PTHR39344">
    <property type="entry name" value="UPF0182 PROTEIN SLL1060"/>
    <property type="match status" value="1"/>
</dbReference>
<comment type="caution">
    <text evidence="6">The sequence shown here is derived from an EMBL/GenBank/DDBJ whole genome shotgun (WGS) entry which is preliminary data.</text>
</comment>
<evidence type="ECO:0000256" key="1">
    <source>
        <dbReference type="ARBA" id="ARBA00022475"/>
    </source>
</evidence>
<protein>
    <recommendedName>
        <fullName evidence="5">UPF0182 protein C7B64_21130</fullName>
    </recommendedName>
</protein>
<evidence type="ECO:0000256" key="4">
    <source>
        <dbReference type="ARBA" id="ARBA00023136"/>
    </source>
</evidence>
<keyword evidence="1 5" id="KW-1003">Cell membrane</keyword>
<feature type="transmembrane region" description="Helical" evidence="5">
    <location>
        <begin position="166"/>
        <end position="186"/>
    </location>
</feature>
<feature type="transmembrane region" description="Helical" evidence="5">
    <location>
        <begin position="7"/>
        <end position="30"/>
    </location>
</feature>
<feature type="transmembrane region" description="Helical" evidence="5">
    <location>
        <begin position="193"/>
        <end position="211"/>
    </location>
</feature>
<dbReference type="RefSeq" id="WP_106291100.1">
    <property type="nucleotide sequence ID" value="NZ_CAWNTC010000187.1"/>
</dbReference>
<keyword evidence="4 5" id="KW-0472">Membrane</keyword>
<evidence type="ECO:0000256" key="2">
    <source>
        <dbReference type="ARBA" id="ARBA00022692"/>
    </source>
</evidence>
<evidence type="ECO:0000256" key="3">
    <source>
        <dbReference type="ARBA" id="ARBA00022989"/>
    </source>
</evidence>
<comment type="subcellular location">
    <subcellularLocation>
        <location evidence="5">Cell membrane</location>
        <topology evidence="5">Multi-pass membrane protein</topology>
    </subcellularLocation>
</comment>
<keyword evidence="7" id="KW-1185">Reference proteome</keyword>